<name>A0AA36IBG0_9DINO</name>
<keyword evidence="1" id="KW-0732">Signal</keyword>
<organism evidence="3 4">
    <name type="scientific">Effrenium voratum</name>
    <dbReference type="NCBI Taxonomy" id="2562239"/>
    <lineage>
        <taxon>Eukaryota</taxon>
        <taxon>Sar</taxon>
        <taxon>Alveolata</taxon>
        <taxon>Dinophyceae</taxon>
        <taxon>Suessiales</taxon>
        <taxon>Symbiodiniaceae</taxon>
        <taxon>Effrenium</taxon>
    </lineage>
</organism>
<dbReference type="PANTHER" id="PTHR34512:SF30">
    <property type="entry name" value="OUTER MEMBRANE PROTEIN ASSEMBLY FACTOR BAMB"/>
    <property type="match status" value="1"/>
</dbReference>
<protein>
    <recommendedName>
        <fullName evidence="2">Pyrrolo-quinoline quinone repeat domain-containing protein</fullName>
    </recommendedName>
</protein>
<dbReference type="SMART" id="SM00564">
    <property type="entry name" value="PQQ"/>
    <property type="match status" value="7"/>
</dbReference>
<sequence>MLRLLALCLAHSWAESCDDGTCSSNFLQLAVTTGSDHPWPHSRGNDKLQSGVTELTFKMTSRAANWSWHHPDGQFSTMVAGGPVVDAEKNLFLMTMDGLWKFSPAGEVLWHYQTPGSSDFEPTISGDRVMSATTAGKAFAVDRHTGKEIWQTQLAEKAGQDVGYPIACEGVFLATADTTGRDTMPFEITPGGNRRLFGLSVATGQKLWDYATDECLYNSAPLCPGDGSTVIMDKTGSLYRLSLQTGEAIWKQAARDSQHSSTDGGAGLGPNGLVYTCSNYGNATGGVHEPGVVRAYHVETGHLEWEHLLPEPCCTFPAVGRIKGELLVIVTPGAFPSDFAAKPGSVLALDAATGQPRWEFNGASVFFSRGDVKRLELGMENTTNLRAICLPAQWSSPVITGDGSVYVGRSDGNIYVVHGPKDGTGLLESDWPGLVTDAETGVQAQVFHVGSAPVHGALAFAPEMMAFATCDSLYVWRT</sequence>
<feature type="domain" description="Pyrrolo-quinoline quinone repeat" evidence="2">
    <location>
        <begin position="103"/>
        <end position="264"/>
    </location>
</feature>
<comment type="caution">
    <text evidence="3">The sequence shown here is derived from an EMBL/GenBank/DDBJ whole genome shotgun (WGS) entry which is preliminary data.</text>
</comment>
<dbReference type="Gene3D" id="2.40.10.480">
    <property type="match status" value="1"/>
</dbReference>
<evidence type="ECO:0000313" key="4">
    <source>
        <dbReference type="Proteomes" id="UP001178507"/>
    </source>
</evidence>
<evidence type="ECO:0000256" key="1">
    <source>
        <dbReference type="SAM" id="SignalP"/>
    </source>
</evidence>
<evidence type="ECO:0000313" key="3">
    <source>
        <dbReference type="EMBL" id="CAJ1384627.1"/>
    </source>
</evidence>
<dbReference type="InterPro" id="IPR002372">
    <property type="entry name" value="PQQ_rpt_dom"/>
</dbReference>
<dbReference type="PANTHER" id="PTHR34512">
    <property type="entry name" value="CELL SURFACE PROTEIN"/>
    <property type="match status" value="1"/>
</dbReference>
<evidence type="ECO:0000259" key="2">
    <source>
        <dbReference type="Pfam" id="PF13360"/>
    </source>
</evidence>
<proteinExistence type="predicted"/>
<reference evidence="3" key="1">
    <citation type="submission" date="2023-08" db="EMBL/GenBank/DDBJ databases">
        <authorList>
            <person name="Chen Y."/>
            <person name="Shah S."/>
            <person name="Dougan E. K."/>
            <person name="Thang M."/>
            <person name="Chan C."/>
        </authorList>
    </citation>
    <scope>NUCLEOTIDE SEQUENCE</scope>
</reference>
<gene>
    <name evidence="3" type="ORF">EVOR1521_LOCUS11453</name>
</gene>
<feature type="signal peptide" evidence="1">
    <location>
        <begin position="1"/>
        <end position="16"/>
    </location>
</feature>
<dbReference type="InterPro" id="IPR011047">
    <property type="entry name" value="Quinoprotein_ADH-like_sf"/>
</dbReference>
<accession>A0AA36IBG0</accession>
<dbReference type="Gene3D" id="2.40.128.630">
    <property type="match status" value="1"/>
</dbReference>
<dbReference type="Proteomes" id="UP001178507">
    <property type="component" value="Unassembled WGS sequence"/>
</dbReference>
<dbReference type="InterPro" id="IPR015943">
    <property type="entry name" value="WD40/YVTN_repeat-like_dom_sf"/>
</dbReference>
<dbReference type="InterPro" id="IPR018391">
    <property type="entry name" value="PQQ_b-propeller_rpt"/>
</dbReference>
<dbReference type="SUPFAM" id="SSF50998">
    <property type="entry name" value="Quinoprotein alcohol dehydrogenase-like"/>
    <property type="match status" value="2"/>
</dbReference>
<dbReference type="Gene3D" id="2.130.10.10">
    <property type="entry name" value="YVTN repeat-like/Quinoprotein amine dehydrogenase"/>
    <property type="match status" value="1"/>
</dbReference>
<feature type="chain" id="PRO_5041431834" description="Pyrrolo-quinoline quinone repeat domain-containing protein" evidence="1">
    <location>
        <begin position="17"/>
        <end position="478"/>
    </location>
</feature>
<keyword evidence="4" id="KW-1185">Reference proteome</keyword>
<dbReference type="Pfam" id="PF13360">
    <property type="entry name" value="PQQ_2"/>
    <property type="match status" value="1"/>
</dbReference>
<dbReference type="EMBL" id="CAUJNA010001134">
    <property type="protein sequence ID" value="CAJ1384627.1"/>
    <property type="molecule type" value="Genomic_DNA"/>
</dbReference>
<dbReference type="AlphaFoldDB" id="A0AA36IBG0"/>